<feature type="transmembrane region" description="Helical" evidence="1">
    <location>
        <begin position="52"/>
        <end position="72"/>
    </location>
</feature>
<proteinExistence type="predicted"/>
<dbReference type="InterPro" id="IPR002921">
    <property type="entry name" value="Fungal_lipase-type"/>
</dbReference>
<dbReference type="AlphaFoldDB" id="A0AA46UHY4"/>
<keyword evidence="1" id="KW-0472">Membrane</keyword>
<feature type="transmembrane region" description="Helical" evidence="1">
    <location>
        <begin position="25"/>
        <end position="45"/>
    </location>
</feature>
<evidence type="ECO:0000256" key="1">
    <source>
        <dbReference type="SAM" id="Phobius"/>
    </source>
</evidence>
<dbReference type="SUPFAM" id="SSF53474">
    <property type="entry name" value="alpha/beta-Hydrolases"/>
    <property type="match status" value="1"/>
</dbReference>
<organism evidence="3 4">
    <name type="scientific">Vibrio parahaemolyticus</name>
    <dbReference type="NCBI Taxonomy" id="670"/>
    <lineage>
        <taxon>Bacteria</taxon>
        <taxon>Pseudomonadati</taxon>
        <taxon>Pseudomonadota</taxon>
        <taxon>Gammaproteobacteria</taxon>
        <taxon>Vibrionales</taxon>
        <taxon>Vibrionaceae</taxon>
        <taxon>Vibrio</taxon>
    </lineage>
</organism>
<keyword evidence="1" id="KW-1133">Transmembrane helix</keyword>
<protein>
    <submittedName>
        <fullName evidence="3">Lipase family protein</fullName>
    </submittedName>
</protein>
<evidence type="ECO:0000259" key="2">
    <source>
        <dbReference type="Pfam" id="PF01764"/>
    </source>
</evidence>
<dbReference type="InterPro" id="IPR029058">
    <property type="entry name" value="AB_hydrolase_fold"/>
</dbReference>
<dbReference type="RefSeq" id="WP_223848308.1">
    <property type="nucleotide sequence ID" value="NZ_CP044062.1"/>
</dbReference>
<dbReference type="Proteomes" id="UP001163036">
    <property type="component" value="Chromosome 1"/>
</dbReference>
<evidence type="ECO:0000313" key="3">
    <source>
        <dbReference type="EMBL" id="UYV25863.1"/>
    </source>
</evidence>
<sequence>MKTPKVIHYVGHSLGGALASLATDWVSKIVSSILTLLIIPGLVYIKQQKMRSYLSFAFLLWIRIISNIRIYIPHLKMLV</sequence>
<gene>
    <name evidence="3" type="ORF">M5598_12610</name>
</gene>
<dbReference type="GO" id="GO:0006629">
    <property type="term" value="P:lipid metabolic process"/>
    <property type="evidence" value="ECO:0007669"/>
    <property type="project" value="InterPro"/>
</dbReference>
<dbReference type="Pfam" id="PF01764">
    <property type="entry name" value="Lipase_3"/>
    <property type="match status" value="1"/>
</dbReference>
<name>A0AA46UHY4_VIBPH</name>
<accession>A0AA46UHY4</accession>
<keyword evidence="1" id="KW-0812">Transmembrane</keyword>
<evidence type="ECO:0000313" key="4">
    <source>
        <dbReference type="Proteomes" id="UP001163036"/>
    </source>
</evidence>
<feature type="domain" description="Fungal lipase-type" evidence="2">
    <location>
        <begin position="9"/>
        <end position="28"/>
    </location>
</feature>
<dbReference type="EMBL" id="CP097355">
    <property type="protein sequence ID" value="UYV25863.1"/>
    <property type="molecule type" value="Genomic_DNA"/>
</dbReference>
<reference evidence="3" key="1">
    <citation type="submission" date="2022-05" db="EMBL/GenBank/DDBJ databases">
        <title>Megaplasmid of Vibrio parahaemolyticus.</title>
        <authorList>
            <person name="Strauch E."/>
            <person name="Borowiak M."/>
        </authorList>
    </citation>
    <scope>NUCLEOTIDE SEQUENCE</scope>
    <source>
        <strain evidence="3">16-VB00198</strain>
    </source>
</reference>